<comment type="caution">
    <text evidence="5">The sequence shown here is derived from an EMBL/GenBank/DDBJ whole genome shotgun (WGS) entry which is preliminary data.</text>
</comment>
<organism evidence="5 6">
    <name type="scientific">Periplaneta americana</name>
    <name type="common">American cockroach</name>
    <name type="synonym">Blatta americana</name>
    <dbReference type="NCBI Taxonomy" id="6978"/>
    <lineage>
        <taxon>Eukaryota</taxon>
        <taxon>Metazoa</taxon>
        <taxon>Ecdysozoa</taxon>
        <taxon>Arthropoda</taxon>
        <taxon>Hexapoda</taxon>
        <taxon>Insecta</taxon>
        <taxon>Pterygota</taxon>
        <taxon>Neoptera</taxon>
        <taxon>Polyneoptera</taxon>
        <taxon>Dictyoptera</taxon>
        <taxon>Blattodea</taxon>
        <taxon>Blattoidea</taxon>
        <taxon>Blattidae</taxon>
        <taxon>Blattinae</taxon>
        <taxon>Periplaneta</taxon>
    </lineage>
</organism>
<evidence type="ECO:0000313" key="6">
    <source>
        <dbReference type="Proteomes" id="UP001148838"/>
    </source>
</evidence>
<dbReference type="Pfam" id="PF07714">
    <property type="entry name" value="PK_Tyr_Ser-Thr"/>
    <property type="match status" value="1"/>
</dbReference>
<dbReference type="Proteomes" id="UP001148838">
    <property type="component" value="Unassembled WGS sequence"/>
</dbReference>
<feature type="domain" description="Protein kinase" evidence="4">
    <location>
        <begin position="87"/>
        <end position="218"/>
    </location>
</feature>
<dbReference type="PANTHER" id="PTHR24416">
    <property type="entry name" value="TYROSINE-PROTEIN KINASE RECEPTOR"/>
    <property type="match status" value="1"/>
</dbReference>
<evidence type="ECO:0000313" key="5">
    <source>
        <dbReference type="EMBL" id="KAJ4434079.1"/>
    </source>
</evidence>
<dbReference type="InterPro" id="IPR050122">
    <property type="entry name" value="RTK"/>
</dbReference>
<evidence type="ECO:0000256" key="1">
    <source>
        <dbReference type="ARBA" id="ARBA00004167"/>
    </source>
</evidence>
<name>A0ABQ8SIV5_PERAM</name>
<feature type="binding site" evidence="2">
    <location>
        <position position="121"/>
    </location>
    <ligand>
        <name>ATP</name>
        <dbReference type="ChEBI" id="CHEBI:30616"/>
    </ligand>
</feature>
<proteinExistence type="predicted"/>
<sequence>MAGLCESGNEPLGSLKASKTGGKGRRDRKFVGSTASLSGIHSDYVDRTLQAMADTPVLPLPSPDPRTMPCSCCPQPDPKWEFPRSRLIIEQTLGEGEFGRVLRARALDIGGVSGCTTVAVKTLKEGACAAELGDLLSEYQLLKEVAHPNVIRLLGACTTPGAPLYLIIEFAEHGSLRLRKLVRKWLRKKDRDFYLTGIHALVSRWTKTVENDRDYIEE</sequence>
<dbReference type="SUPFAM" id="SSF56112">
    <property type="entry name" value="Protein kinase-like (PK-like)"/>
    <property type="match status" value="1"/>
</dbReference>
<dbReference type="PROSITE" id="PS00107">
    <property type="entry name" value="PROTEIN_KINASE_ATP"/>
    <property type="match status" value="1"/>
</dbReference>
<gene>
    <name evidence="5" type="ORF">ANN_16398</name>
</gene>
<dbReference type="InterPro" id="IPR011009">
    <property type="entry name" value="Kinase-like_dom_sf"/>
</dbReference>
<protein>
    <recommendedName>
        <fullName evidence="4">Protein kinase domain-containing protein</fullName>
    </recommendedName>
</protein>
<dbReference type="InterPro" id="IPR017441">
    <property type="entry name" value="Protein_kinase_ATP_BS"/>
</dbReference>
<dbReference type="InterPro" id="IPR020635">
    <property type="entry name" value="Tyr_kinase_cat_dom"/>
</dbReference>
<evidence type="ECO:0000259" key="4">
    <source>
        <dbReference type="PROSITE" id="PS50011"/>
    </source>
</evidence>
<dbReference type="EMBL" id="JAJSOF020000027">
    <property type="protein sequence ID" value="KAJ4434079.1"/>
    <property type="molecule type" value="Genomic_DNA"/>
</dbReference>
<keyword evidence="2" id="KW-0547">Nucleotide-binding</keyword>
<evidence type="ECO:0000256" key="3">
    <source>
        <dbReference type="SAM" id="MobiDB-lite"/>
    </source>
</evidence>
<dbReference type="PANTHER" id="PTHR24416:SF617">
    <property type="entry name" value="RET ONCOGENE, ISOFORM A"/>
    <property type="match status" value="1"/>
</dbReference>
<reference evidence="5 6" key="1">
    <citation type="journal article" date="2022" name="Allergy">
        <title>Genome assembly and annotation of Periplaneta americana reveal a comprehensive cockroach allergen profile.</title>
        <authorList>
            <person name="Wang L."/>
            <person name="Xiong Q."/>
            <person name="Saelim N."/>
            <person name="Wang L."/>
            <person name="Nong W."/>
            <person name="Wan A.T."/>
            <person name="Shi M."/>
            <person name="Liu X."/>
            <person name="Cao Q."/>
            <person name="Hui J.H.L."/>
            <person name="Sookrung N."/>
            <person name="Leung T.F."/>
            <person name="Tungtrongchitr A."/>
            <person name="Tsui S.K.W."/>
        </authorList>
    </citation>
    <scope>NUCLEOTIDE SEQUENCE [LARGE SCALE GENOMIC DNA]</scope>
    <source>
        <strain evidence="5">PWHHKU_190912</strain>
    </source>
</reference>
<keyword evidence="6" id="KW-1185">Reference proteome</keyword>
<feature type="region of interest" description="Disordered" evidence="3">
    <location>
        <begin position="1"/>
        <end position="29"/>
    </location>
</feature>
<dbReference type="SMART" id="SM00219">
    <property type="entry name" value="TyrKc"/>
    <property type="match status" value="1"/>
</dbReference>
<evidence type="ECO:0000256" key="2">
    <source>
        <dbReference type="PROSITE-ProRule" id="PRU10141"/>
    </source>
</evidence>
<keyword evidence="2" id="KW-0067">ATP-binding</keyword>
<comment type="subcellular location">
    <subcellularLocation>
        <location evidence="1">Membrane</location>
        <topology evidence="1">Single-pass membrane protein</topology>
    </subcellularLocation>
</comment>
<dbReference type="PROSITE" id="PS50011">
    <property type="entry name" value="PROTEIN_KINASE_DOM"/>
    <property type="match status" value="1"/>
</dbReference>
<dbReference type="InterPro" id="IPR000719">
    <property type="entry name" value="Prot_kinase_dom"/>
</dbReference>
<dbReference type="Gene3D" id="3.30.200.20">
    <property type="entry name" value="Phosphorylase Kinase, domain 1"/>
    <property type="match status" value="1"/>
</dbReference>
<accession>A0ABQ8SIV5</accession>
<dbReference type="InterPro" id="IPR001245">
    <property type="entry name" value="Ser-Thr/Tyr_kinase_cat_dom"/>
</dbReference>